<evidence type="ECO:0000256" key="4">
    <source>
        <dbReference type="SAM" id="MobiDB-lite"/>
    </source>
</evidence>
<dbReference type="Proteomes" id="UP000199752">
    <property type="component" value="Chromosome 2"/>
</dbReference>
<proteinExistence type="predicted"/>
<sequence>MNVDSKDRWVLLGGLGSKCNELLLNKIGYSFWISDLNDLIYKAGKENDSGTELYSFKESVWPNLLRICDGIKFDSFVEVESEFTQELKNLFPKIEFEEEKGVNKVKRVKIYVWYNFGVNFLTSYNCKRGIFTLSNSGITCEVISHLKSTFSLEFDEKRKLLLDLFKKLVIQGDLFSDLTSSISLDSQNQSRIEEGSIENKVRESFCYSKCKVLNCVEHLEFTSELINGLSIRNVMNYLSKELLSISNFDENQHENEKTDVIASVLRNEGYIHQYLNIKIPIEIWWKIFDFLDNNSLSQVSILNKSFKYIWLIYHRNNLLPHQRRSVTWLLERESHSREGHWLFENPIRYLTSSEDIFKYLSIWHYLRISDVSQIVNSQHLEKIIWDNNQNYLMGIKIHPKFLASNISYLVFQRKSSIALYINHTNKIIHLGFYPKSRNEFRDQEYSQTKGGIFCDEPGLGKTLTILSLISKTSNKVSNIHKNDGTSYFEYPFGVKDLLYKINQPELGINFMISHKTSPIKLVNISTQDESNPQYLYQNNVINKNSDLIPTGATLIIVPNHLIQHWIEEIKKWYKTDVIVTYNSNNHSNKSISTSKRIYPHKSNDSNHDILIYLFDDPSKDEIIEPYILAQAKAVILSYRMLTKQFQLCKVKQKYKRAFLTNTKEKNQQNKDIQQDLKDPFFRQEMSPILRIKWLRLIIDEGHNIGNSEISSTLYQQFIFKIKSEFKWIMSGTPLPISIIKSINTNIPNILKFLQLPIICDKTRNYEQESIRNSRRSYNNDDNNINLKSIQESSQINYCNNSNNYSILKLISKSSINGKLSPIGIFTVFTQIASIIVLNQKNQCLRNYLPNLIGPIKKVIQPFIDNEFYIYNIICELTQRNLFCTYFSQDNIDSLLHPCNLNYRQEVIWNFRFASILGFTMNIKDFILDDNKLQLIKNMNLSIPYISVSMKDIQELRLMFENKHPNYENDHFYQIESTLRMEFVLDYFTNIKLSSPQSSNSFNYYNCDSCNEILLFPLIIPCPKLHLVCTYCIMEKHGYIPIHVNLNISKNCNSKKKLYWTKRGPIKFCIVCGENIQINSDFFDRLQVPIQISHIELKNENSISNSGSGSSSSSSSIPNSCLISNYKEYNNIIPLFNFPLITQLKILLTKNYKSNEIEKNILELYQKFTDITVNNINNYLYNYIHSFGNSLLPFIDTYQNIPLISIGLISLSSSKLRYILHCILKDIEENPKIKIMIVSSLWQQLDFLYYTLTILFNIGTCRYYPHIPKSELQRSISNFKKDDGNNIQEINNKFPVLLLSIDIGSHGLDLSCVSNIYILDPISDESIENQTISRAYRIRSNTITSSSFVKVKYCLIQDTFEDILYDYIQYKRFIFQNNNSKTSLNNFLKEDDLDKVKRSNKRRKRNSISSSSSSYGGNSHIRKNMSLDSNIIMNKDDIINNNDLDSNLIPNHIINTQESNFLNLDPTQLLLRIFLK</sequence>
<keyword evidence="1" id="KW-0547">Nucleotide-binding</keyword>
<dbReference type="GO" id="GO:0006281">
    <property type="term" value="P:DNA repair"/>
    <property type="evidence" value="ECO:0007669"/>
    <property type="project" value="TreeGrafter"/>
</dbReference>
<dbReference type="PANTHER" id="PTHR45626:SF14">
    <property type="entry name" value="ATP-DEPENDENT DNA HELICASE (EUROFUNG)"/>
    <property type="match status" value="1"/>
</dbReference>
<feature type="domain" description="Helicase C-terminal" evidence="6">
    <location>
        <begin position="1214"/>
        <end position="1387"/>
    </location>
</feature>
<dbReference type="PANTHER" id="PTHR45626">
    <property type="entry name" value="TRANSCRIPTION TERMINATION FACTOR 2-RELATED"/>
    <property type="match status" value="1"/>
</dbReference>
<protein>
    <recommendedName>
        <fullName evidence="8">F-box domain-containing protein</fullName>
    </recommendedName>
</protein>
<keyword evidence="3" id="KW-0067">ATP-binding</keyword>
<evidence type="ECO:0000259" key="6">
    <source>
        <dbReference type="PROSITE" id="PS51194"/>
    </source>
</evidence>
<evidence type="ECO:0000256" key="1">
    <source>
        <dbReference type="ARBA" id="ARBA00022741"/>
    </source>
</evidence>
<gene>
    <name evidence="7" type="ORF">CHUDEA2_4040</name>
</gene>
<dbReference type="PROSITE" id="PS51194">
    <property type="entry name" value="HELICASE_CTER"/>
    <property type="match status" value="1"/>
</dbReference>
<dbReference type="VEuPathDB" id="CryptoDB:CHUDEA2_4040"/>
<dbReference type="VEuPathDB" id="CryptoDB:ChTU502y2012_303g0210"/>
<dbReference type="SMART" id="SM00490">
    <property type="entry name" value="HELICc"/>
    <property type="match status" value="1"/>
</dbReference>
<dbReference type="GO" id="GO:0008094">
    <property type="term" value="F:ATP-dependent activity, acting on DNA"/>
    <property type="evidence" value="ECO:0007669"/>
    <property type="project" value="TreeGrafter"/>
</dbReference>
<evidence type="ECO:0000256" key="3">
    <source>
        <dbReference type="ARBA" id="ARBA00022840"/>
    </source>
</evidence>
<dbReference type="GO" id="GO:0016787">
    <property type="term" value="F:hydrolase activity"/>
    <property type="evidence" value="ECO:0007669"/>
    <property type="project" value="UniProtKB-KW"/>
</dbReference>
<evidence type="ECO:0000256" key="2">
    <source>
        <dbReference type="ARBA" id="ARBA00022801"/>
    </source>
</evidence>
<dbReference type="InterPro" id="IPR027417">
    <property type="entry name" value="P-loop_NTPase"/>
</dbReference>
<dbReference type="Pfam" id="PF00271">
    <property type="entry name" value="Helicase_C"/>
    <property type="match status" value="1"/>
</dbReference>
<dbReference type="Gene3D" id="3.40.50.300">
    <property type="entry name" value="P-loop containing nucleotide triphosphate hydrolases"/>
    <property type="match status" value="2"/>
</dbReference>
<dbReference type="VEuPathDB" id="CryptoDB:Chro.20431"/>
<keyword evidence="2" id="KW-0378">Hydrolase</keyword>
<dbReference type="InterPro" id="IPR050628">
    <property type="entry name" value="SNF2_RAD54_helicase_TF"/>
</dbReference>
<reference evidence="7" key="1">
    <citation type="submission" date="2015-08" db="EMBL/GenBank/DDBJ databases">
        <authorList>
            <person name="Babu N.S."/>
            <person name="Beckwith C.J."/>
            <person name="Beseler K.G."/>
            <person name="Brison A."/>
            <person name="Carone J.V."/>
            <person name="Caskin T.P."/>
            <person name="Diamond M."/>
            <person name="Durham M.E."/>
            <person name="Foxe J.M."/>
            <person name="Go M."/>
            <person name="Henderson B.A."/>
            <person name="Jones I.B."/>
            <person name="McGettigan J.A."/>
            <person name="Micheletti S.J."/>
            <person name="Nasrallah M.E."/>
            <person name="Ortiz D."/>
            <person name="Piller C.R."/>
            <person name="Privatt S.R."/>
            <person name="Schneider S.L."/>
            <person name="Sharp S."/>
            <person name="Smith T.C."/>
            <person name="Stanton J.D."/>
            <person name="Ullery H.E."/>
            <person name="Wilson R.J."/>
            <person name="Serrano M.G."/>
            <person name="Buck G."/>
            <person name="Lee V."/>
            <person name="Wang Y."/>
            <person name="Carvalho R."/>
            <person name="Voegtly L."/>
            <person name="Shi R."/>
            <person name="Duckworth R."/>
            <person name="Johnson A."/>
            <person name="Loviza R."/>
            <person name="Walstead R."/>
            <person name="Shah Z."/>
            <person name="Kiflezghi M."/>
            <person name="Wade K."/>
            <person name="Ball S.L."/>
            <person name="Bradley K.W."/>
            <person name="Asai D.J."/>
            <person name="Bowman C.A."/>
            <person name="Russell D.A."/>
            <person name="Pope W.H."/>
            <person name="Jacobs-Sera D."/>
            <person name="Hendrix R.W."/>
            <person name="Hatfull G.F."/>
        </authorList>
    </citation>
    <scope>NUCLEOTIDE SEQUENCE [LARGE SCALE GENOMIC DNA]</scope>
</reference>
<dbReference type="OrthoDB" id="448448at2759"/>
<name>A0A0S4TD39_CRYHO</name>
<dbReference type="InterPro" id="IPR014001">
    <property type="entry name" value="Helicase_ATP-bd"/>
</dbReference>
<evidence type="ECO:0008006" key="8">
    <source>
        <dbReference type="Google" id="ProtNLM"/>
    </source>
</evidence>
<feature type="region of interest" description="Disordered" evidence="4">
    <location>
        <begin position="1397"/>
        <end position="1420"/>
    </location>
</feature>
<dbReference type="GO" id="GO:0005524">
    <property type="term" value="F:ATP binding"/>
    <property type="evidence" value="ECO:0007669"/>
    <property type="project" value="UniProtKB-KW"/>
</dbReference>
<dbReference type="PROSITE" id="PS51192">
    <property type="entry name" value="HELICASE_ATP_BIND_1"/>
    <property type="match status" value="1"/>
</dbReference>
<accession>A0A0S4TD39</accession>
<dbReference type="Pfam" id="PF00176">
    <property type="entry name" value="SNF2-rel_dom"/>
    <property type="match status" value="1"/>
</dbReference>
<dbReference type="InterPro" id="IPR001650">
    <property type="entry name" value="Helicase_C-like"/>
</dbReference>
<dbReference type="GO" id="GO:0005634">
    <property type="term" value="C:nucleus"/>
    <property type="evidence" value="ECO:0007669"/>
    <property type="project" value="TreeGrafter"/>
</dbReference>
<dbReference type="SUPFAM" id="SSF52540">
    <property type="entry name" value="P-loop containing nucleoside triphosphate hydrolases"/>
    <property type="match status" value="2"/>
</dbReference>
<dbReference type="InterPro" id="IPR000330">
    <property type="entry name" value="SNF2_N"/>
</dbReference>
<evidence type="ECO:0000259" key="5">
    <source>
        <dbReference type="PROSITE" id="PS51192"/>
    </source>
</evidence>
<evidence type="ECO:0000313" key="7">
    <source>
        <dbReference type="EMBL" id="CUV04779.1"/>
    </source>
</evidence>
<organism evidence="7">
    <name type="scientific">Cryptosporidium hominis</name>
    <dbReference type="NCBI Taxonomy" id="237895"/>
    <lineage>
        <taxon>Eukaryota</taxon>
        <taxon>Sar</taxon>
        <taxon>Alveolata</taxon>
        <taxon>Apicomplexa</taxon>
        <taxon>Conoidasida</taxon>
        <taxon>Coccidia</taxon>
        <taxon>Eucoccidiorida</taxon>
        <taxon>Eimeriorina</taxon>
        <taxon>Cryptosporidiidae</taxon>
        <taxon>Cryptosporidium</taxon>
    </lineage>
</organism>
<feature type="domain" description="Helicase ATP-binding" evidence="5">
    <location>
        <begin position="442"/>
        <end position="735"/>
    </location>
</feature>
<dbReference type="VEuPathDB" id="CryptoDB:GY17_00003743"/>
<dbReference type="EMBL" id="LN877948">
    <property type="protein sequence ID" value="CUV04779.1"/>
    <property type="molecule type" value="Genomic_DNA"/>
</dbReference>
<dbReference type="SMART" id="SM00487">
    <property type="entry name" value="DEXDc"/>
    <property type="match status" value="1"/>
</dbReference>